<evidence type="ECO:0000313" key="1">
    <source>
        <dbReference type="EMBL" id="KAI3726385.1"/>
    </source>
</evidence>
<reference evidence="2" key="1">
    <citation type="journal article" date="2022" name="Mol. Ecol. Resour.">
        <title>The genomes of chicory, endive, great burdock and yacon provide insights into Asteraceae palaeo-polyploidization history and plant inulin production.</title>
        <authorList>
            <person name="Fan W."/>
            <person name="Wang S."/>
            <person name="Wang H."/>
            <person name="Wang A."/>
            <person name="Jiang F."/>
            <person name="Liu H."/>
            <person name="Zhao H."/>
            <person name="Xu D."/>
            <person name="Zhang Y."/>
        </authorList>
    </citation>
    <scope>NUCLEOTIDE SEQUENCE [LARGE SCALE GENOMIC DNA]</scope>
    <source>
        <strain evidence="2">cv. Yunnan</strain>
    </source>
</reference>
<comment type="caution">
    <text evidence="1">The sequence shown here is derived from an EMBL/GenBank/DDBJ whole genome shotgun (WGS) entry which is preliminary data.</text>
</comment>
<gene>
    <name evidence="1" type="ORF">L1987_66182</name>
</gene>
<evidence type="ECO:0000313" key="2">
    <source>
        <dbReference type="Proteomes" id="UP001056120"/>
    </source>
</evidence>
<keyword evidence="2" id="KW-1185">Reference proteome</keyword>
<dbReference type="EMBL" id="CM042039">
    <property type="protein sequence ID" value="KAI3726385.1"/>
    <property type="molecule type" value="Genomic_DNA"/>
</dbReference>
<name>A0ACB9BWN0_9ASTR</name>
<dbReference type="Proteomes" id="UP001056120">
    <property type="component" value="Linkage Group LG22"/>
</dbReference>
<sequence>MPLYEILNEFQKGLSHIAVVIQHPSQSQSQTVQQSISKWSSEVRVDILNESYQSIGNGGLRSRRTFNRFKSVSGSGNVSPAESSKSRRWSDKFLPEVLNITDKPFSSFRQEGEVIGIITMEDVMEELINDEIFDETDHHNE</sequence>
<organism evidence="1 2">
    <name type="scientific">Smallanthus sonchifolius</name>
    <dbReference type="NCBI Taxonomy" id="185202"/>
    <lineage>
        <taxon>Eukaryota</taxon>
        <taxon>Viridiplantae</taxon>
        <taxon>Streptophyta</taxon>
        <taxon>Embryophyta</taxon>
        <taxon>Tracheophyta</taxon>
        <taxon>Spermatophyta</taxon>
        <taxon>Magnoliopsida</taxon>
        <taxon>eudicotyledons</taxon>
        <taxon>Gunneridae</taxon>
        <taxon>Pentapetalae</taxon>
        <taxon>asterids</taxon>
        <taxon>campanulids</taxon>
        <taxon>Asterales</taxon>
        <taxon>Asteraceae</taxon>
        <taxon>Asteroideae</taxon>
        <taxon>Heliantheae alliance</taxon>
        <taxon>Millerieae</taxon>
        <taxon>Smallanthus</taxon>
    </lineage>
</organism>
<protein>
    <submittedName>
        <fullName evidence="1">Uncharacterized protein</fullName>
    </submittedName>
</protein>
<reference evidence="1 2" key="2">
    <citation type="journal article" date="2022" name="Mol. Ecol. Resour.">
        <title>The genomes of chicory, endive, great burdock and yacon provide insights into Asteraceae paleo-polyploidization history and plant inulin production.</title>
        <authorList>
            <person name="Fan W."/>
            <person name="Wang S."/>
            <person name="Wang H."/>
            <person name="Wang A."/>
            <person name="Jiang F."/>
            <person name="Liu H."/>
            <person name="Zhao H."/>
            <person name="Xu D."/>
            <person name="Zhang Y."/>
        </authorList>
    </citation>
    <scope>NUCLEOTIDE SEQUENCE [LARGE SCALE GENOMIC DNA]</scope>
    <source>
        <strain evidence="2">cv. Yunnan</strain>
        <tissue evidence="1">Leaves</tissue>
    </source>
</reference>
<accession>A0ACB9BWN0</accession>
<proteinExistence type="predicted"/>